<proteinExistence type="predicted"/>
<dbReference type="InterPro" id="IPR002579">
    <property type="entry name" value="Met_Sox_Rdtase_MsrB_dom"/>
</dbReference>
<feature type="non-terminal residue" evidence="6">
    <location>
        <position position="108"/>
    </location>
</feature>
<name>X0SAG4_9ZZZZ</name>
<keyword evidence="2" id="KW-0560">Oxidoreductase</keyword>
<feature type="compositionally biased region" description="Polar residues" evidence="4">
    <location>
        <begin position="21"/>
        <end position="41"/>
    </location>
</feature>
<dbReference type="PROSITE" id="PS51790">
    <property type="entry name" value="MSRB"/>
    <property type="match status" value="1"/>
</dbReference>
<protein>
    <recommendedName>
        <fullName evidence="1">peptide-methionine (R)-S-oxide reductase</fullName>
        <ecNumber evidence="1">1.8.4.12</ecNumber>
    </recommendedName>
</protein>
<dbReference type="InterPro" id="IPR028427">
    <property type="entry name" value="Met_Sox_Rdtase_MsrB"/>
</dbReference>
<comment type="caution">
    <text evidence="6">The sequence shown here is derived from an EMBL/GenBank/DDBJ whole genome shotgun (WGS) entry which is preliminary data.</text>
</comment>
<dbReference type="GO" id="GO:0033743">
    <property type="term" value="F:peptide-methionine (R)-S-oxide reductase activity"/>
    <property type="evidence" value="ECO:0007669"/>
    <property type="project" value="UniProtKB-EC"/>
</dbReference>
<evidence type="ECO:0000256" key="2">
    <source>
        <dbReference type="ARBA" id="ARBA00023002"/>
    </source>
</evidence>
<evidence type="ECO:0000256" key="1">
    <source>
        <dbReference type="ARBA" id="ARBA00012499"/>
    </source>
</evidence>
<dbReference type="EMBL" id="BARS01001520">
    <property type="protein sequence ID" value="GAF72927.1"/>
    <property type="molecule type" value="Genomic_DNA"/>
</dbReference>
<dbReference type="Pfam" id="PF01641">
    <property type="entry name" value="SelR"/>
    <property type="match status" value="1"/>
</dbReference>
<evidence type="ECO:0000313" key="6">
    <source>
        <dbReference type="EMBL" id="GAF72927.1"/>
    </source>
</evidence>
<reference evidence="6" key="1">
    <citation type="journal article" date="2014" name="Front. Microbiol.">
        <title>High frequency of phylogenetically diverse reductive dehalogenase-homologous genes in deep subseafloor sedimentary metagenomes.</title>
        <authorList>
            <person name="Kawai M."/>
            <person name="Futagami T."/>
            <person name="Toyoda A."/>
            <person name="Takaki Y."/>
            <person name="Nishi S."/>
            <person name="Hori S."/>
            <person name="Arai W."/>
            <person name="Tsubouchi T."/>
            <person name="Morono Y."/>
            <person name="Uchiyama I."/>
            <person name="Ito T."/>
            <person name="Fujiyama A."/>
            <person name="Inagaki F."/>
            <person name="Takami H."/>
        </authorList>
    </citation>
    <scope>NUCLEOTIDE SEQUENCE</scope>
    <source>
        <strain evidence="6">Expedition CK06-06</strain>
    </source>
</reference>
<evidence type="ECO:0000259" key="5">
    <source>
        <dbReference type="PROSITE" id="PS51790"/>
    </source>
</evidence>
<evidence type="ECO:0000256" key="4">
    <source>
        <dbReference type="SAM" id="MobiDB-lite"/>
    </source>
</evidence>
<feature type="domain" description="MsrB" evidence="5">
    <location>
        <begin position="39"/>
        <end position="108"/>
    </location>
</feature>
<dbReference type="EC" id="1.8.4.12" evidence="1"/>
<accession>X0SAG4</accession>
<dbReference type="AlphaFoldDB" id="X0SAG4"/>
<dbReference type="SUPFAM" id="SSF51316">
    <property type="entry name" value="Mss4-like"/>
    <property type="match status" value="1"/>
</dbReference>
<dbReference type="GO" id="GO:0005737">
    <property type="term" value="C:cytoplasm"/>
    <property type="evidence" value="ECO:0007669"/>
    <property type="project" value="TreeGrafter"/>
</dbReference>
<evidence type="ECO:0000256" key="3">
    <source>
        <dbReference type="ARBA" id="ARBA00048488"/>
    </source>
</evidence>
<feature type="region of interest" description="Disordered" evidence="4">
    <location>
        <begin position="21"/>
        <end position="48"/>
    </location>
</feature>
<dbReference type="InterPro" id="IPR011057">
    <property type="entry name" value="Mss4-like_sf"/>
</dbReference>
<dbReference type="PANTHER" id="PTHR10173:SF52">
    <property type="entry name" value="METHIONINE-R-SULFOXIDE REDUCTASE B1"/>
    <property type="match status" value="1"/>
</dbReference>
<comment type="catalytic activity">
    <reaction evidence="3">
        <text>L-methionyl-[protein] + [thioredoxin]-disulfide + H2O = L-methionyl-(R)-S-oxide-[protein] + [thioredoxin]-dithiol</text>
        <dbReference type="Rhea" id="RHEA:24164"/>
        <dbReference type="Rhea" id="RHEA-COMP:10698"/>
        <dbReference type="Rhea" id="RHEA-COMP:10700"/>
        <dbReference type="Rhea" id="RHEA-COMP:12313"/>
        <dbReference type="Rhea" id="RHEA-COMP:12314"/>
        <dbReference type="ChEBI" id="CHEBI:15377"/>
        <dbReference type="ChEBI" id="CHEBI:16044"/>
        <dbReference type="ChEBI" id="CHEBI:29950"/>
        <dbReference type="ChEBI" id="CHEBI:45764"/>
        <dbReference type="ChEBI" id="CHEBI:50058"/>
        <dbReference type="EC" id="1.8.4.12"/>
    </reaction>
</comment>
<dbReference type="PANTHER" id="PTHR10173">
    <property type="entry name" value="METHIONINE SULFOXIDE REDUCTASE"/>
    <property type="match status" value="1"/>
</dbReference>
<dbReference type="GO" id="GO:0030091">
    <property type="term" value="P:protein repair"/>
    <property type="evidence" value="ECO:0007669"/>
    <property type="project" value="InterPro"/>
</dbReference>
<dbReference type="PROSITE" id="PS51257">
    <property type="entry name" value="PROKAR_LIPOPROTEIN"/>
    <property type="match status" value="1"/>
</dbReference>
<dbReference type="GO" id="GO:0006979">
    <property type="term" value="P:response to oxidative stress"/>
    <property type="evidence" value="ECO:0007669"/>
    <property type="project" value="InterPro"/>
</dbReference>
<gene>
    <name evidence="6" type="ORF">S01H1_02948</name>
</gene>
<organism evidence="6">
    <name type="scientific">marine sediment metagenome</name>
    <dbReference type="NCBI Taxonomy" id="412755"/>
    <lineage>
        <taxon>unclassified sequences</taxon>
        <taxon>metagenomes</taxon>
        <taxon>ecological metagenomes</taxon>
    </lineage>
</organism>
<sequence length="108" mass="11781">MSIQRLVIAVLVLTVVVGCQDQSETEGSPMSGQSNENTSGRSMPPLTDAERRVIVGKSTEEPFTGEYWDHFEPGTYVCRQCGAALYKSDSKFGSRCGWPSFDDEIPGA</sequence>
<dbReference type="Gene3D" id="2.170.150.20">
    <property type="entry name" value="Peptide methionine sulfoxide reductase"/>
    <property type="match status" value="1"/>
</dbReference>